<dbReference type="EMBL" id="JAPJZI010000001">
    <property type="protein sequence ID" value="MDA5401063.1"/>
    <property type="molecule type" value="Genomic_DNA"/>
</dbReference>
<evidence type="ECO:0000256" key="1">
    <source>
        <dbReference type="SAM" id="MobiDB-lite"/>
    </source>
</evidence>
<reference evidence="2" key="1">
    <citation type="submission" date="2022-11" db="EMBL/GenBank/DDBJ databases">
        <title>Draft genome sequence of Hoeflea poritis E7-10 and Hoeflea prorocentri PM5-8, separated from scleractinian coral Porites lutea and marine dinoflagellate.</title>
        <authorList>
            <person name="Zhang G."/>
            <person name="Wei Q."/>
            <person name="Cai L."/>
        </authorList>
    </citation>
    <scope>NUCLEOTIDE SEQUENCE</scope>
    <source>
        <strain evidence="2">PM5-8</strain>
    </source>
</reference>
<organism evidence="2 3">
    <name type="scientific">Hoeflea prorocentri</name>
    <dbReference type="NCBI Taxonomy" id="1922333"/>
    <lineage>
        <taxon>Bacteria</taxon>
        <taxon>Pseudomonadati</taxon>
        <taxon>Pseudomonadota</taxon>
        <taxon>Alphaproteobacteria</taxon>
        <taxon>Hyphomicrobiales</taxon>
        <taxon>Rhizobiaceae</taxon>
        <taxon>Hoeflea</taxon>
    </lineage>
</organism>
<gene>
    <name evidence="2" type="ORF">OQ273_20985</name>
</gene>
<feature type="region of interest" description="Disordered" evidence="1">
    <location>
        <begin position="142"/>
        <end position="161"/>
    </location>
</feature>
<accession>A0A9X3ZJN1</accession>
<name>A0A9X3ZJN1_9HYPH</name>
<evidence type="ECO:0000313" key="3">
    <source>
        <dbReference type="Proteomes" id="UP001151234"/>
    </source>
</evidence>
<proteinExistence type="predicted"/>
<dbReference type="RefSeq" id="WP_271292124.1">
    <property type="nucleotide sequence ID" value="NZ_JAPJZI010000001.1"/>
</dbReference>
<comment type="caution">
    <text evidence="2">The sequence shown here is derived from an EMBL/GenBank/DDBJ whole genome shotgun (WGS) entry which is preliminary data.</text>
</comment>
<sequence>MLTVNSAALHILRHDQLPSASAVDRDAKGPDLIATANNVKNASNGAQAKTVDDVFSVHHVDHNQLKMRLFERLGAEFGIKMSEYDSMSDYGEAIRKAIVEMTREPLGYIMLQEIEKKLGLDELGITIDTLVKAIIDPESSHNDKVDEALKRREGGELAEGQNKDSRVILDSIRIDETGTYGY</sequence>
<dbReference type="AlphaFoldDB" id="A0A9X3ZJN1"/>
<dbReference type="Proteomes" id="UP001151234">
    <property type="component" value="Unassembled WGS sequence"/>
</dbReference>
<protein>
    <submittedName>
        <fullName evidence="2">Uncharacterized protein</fullName>
    </submittedName>
</protein>
<keyword evidence="3" id="KW-1185">Reference proteome</keyword>
<evidence type="ECO:0000313" key="2">
    <source>
        <dbReference type="EMBL" id="MDA5401063.1"/>
    </source>
</evidence>